<dbReference type="InterPro" id="IPR046346">
    <property type="entry name" value="Aminoacid_DH-like_N_sf"/>
</dbReference>
<dbReference type="SUPFAM" id="SSF53223">
    <property type="entry name" value="Aminoacid dehydrogenase-like, N-terminal domain"/>
    <property type="match status" value="1"/>
</dbReference>
<dbReference type="PANTHER" id="PTHR43403:SF1">
    <property type="entry name" value="NAD-SPECIFIC GLUTAMATE DEHYDROGENASE"/>
    <property type="match status" value="1"/>
</dbReference>
<feature type="domain" description="NAD-glutamate dehydrogenase ACT2" evidence="4">
    <location>
        <begin position="387"/>
        <end position="484"/>
    </location>
</feature>
<dbReference type="RefSeq" id="WP_099384849.1">
    <property type="nucleotide sequence ID" value="NZ_PEBD01000012.1"/>
</dbReference>
<dbReference type="PANTHER" id="PTHR43403">
    <property type="entry name" value="NAD-SPECIFIC GLUTAMATE DEHYDROGENASE"/>
    <property type="match status" value="1"/>
</dbReference>
<evidence type="ECO:0000313" key="6">
    <source>
        <dbReference type="EMBL" id="PHV64561.1"/>
    </source>
</evidence>
<dbReference type="SUPFAM" id="SSF51735">
    <property type="entry name" value="NAD(P)-binding Rossmann-fold domains"/>
    <property type="match status" value="1"/>
</dbReference>
<sequence>MTGSTKTDLADSRGDDSSEAIKALLPQAVAPYFHGPGSVDETTWDELGPEQRSQLTAHVTIAYTRAGGVAITDVVFDGSAVSVSMVTDDMPLLVESVVAALEASGLMVVRIDHPIMLVVRDGHGELREIVDSDKPSDTVRTDQQVESWINVHAVPRVSPIDIDVVRTELDTVIGRIADVHDDRAPMLDLLTGLADTYSSYLTTTLPDGLDRAAGEDFARLLRWLVENNFTPFGYLHCDGAGRDRTPRRPSGLGVWRTADVEHKATQGTGAVAVQQLYLPTRIQRSNFPSLIQIDDYDDNGRSVGEHVFVGRFTPTALHENIFDIPVLDTKVGEVLAAAEVEAESYTGMAMLELLQTFPRSELFSLQAGELARTLTEVLEAVPNRQLRVFLRPDPAGEIVSALVYLPRDRYTTRLREALQNELLSALGGDALEYTARVSESPLALLHVVMRISASACAELGDLAVGSPGQVAIQDRLIAAARGWDERLRQVAANTSGTAGPEVVAFYAATLADSYKDIRAPSEAYTDIDVVQGLGDGAFEVRLYRPVGEDAELAEDTAAQQHWRFAFYLCGRSATLTEVLPVLHSLGVNVLDERPYELRRPDGQTCHIYEFSLSLAEGMAVDEKTTDDVEHRFTDAFAQIWRGDAEVDDFNELVFRCGLTWREAAVLRAYSKYLRQCGSSYSNNHVASVLGAHPTITKALVELYAASFDPEAADDDRRSEVLDGLAADVGSIMSLDVDRIISAYISVISATVRTNYYVAAEHGSSRNVLAFKLRPRDIPQTPEPRPLYEIYVYSPRVEGVHLRFGSVARGGLRWSDRREDFRTEILGLVKAQAVKNAVIVPVGSKGGFVVKRPPLPTGDPTADRDAYRAEGVECYRHFISGLLDLTDNIDQKSGNVTAPTRVVRRDDDDPYLVVAADKGTATFSDIANDVAGQYGFWLGDAFASGGSAGYDHKAMGITARGAWEAVKRHFREVGVDTQTEDFTVVGIGDMSGDVFGNGMLLSGHIRLTAAFDHRHIFIDPAPDAAKSFAERQRLFELPRSSWADYNTELISEGGGVWSRDRKSIDISPQIAKALGVPEDVSTLSPPELIRAILLAPADLLWNGGIGTYVKASTQSHEAVGDKANDAIRVDGNELRVKVVGEGGNLGVTELGRIEFDLSGGRINTDAMDNSAGVDCSDHEVNIKILLDSQVSAGELAAEDRNPLLESMTEEVGDLVLADNVSQNAELGTSRSQAAEAAEVYVRLLKELAGRGVNLKLEALPRPAELIKRGESTGRHGLTSPELATLMAHVKLALKSDMLDGDLPDNDVFSPRLMTYFPVPLRERFAEGIVNHPLRREIVTTAVVNDLVDNAGITHVFRLCEGSGSTSLDVVRSFQAVTQIFGLPGLWQDIASAPCSVPTTDAMITYARRLLFRASRWMIAGRPQPLAMAAEVTRYAALVAELSPQLPGWLRGSSAEGVERRAQRLRDDDVPAEIAEAVAVSLHRFCLLDIIDAAEISDREPAEVGELYFEVMDHLGVEDLLTAVSDLDRKDRWHSLARLALRDDLHSTLRSLCLVILDSAEPDESPAEKIADWELSNSSRLARVRTTLSDIAELGELDLATLSVAARQLRSSIR</sequence>
<feature type="domain" description="NAD-specific glutamate dehydrogenase C-terminal" evidence="2">
    <location>
        <begin position="1274"/>
        <end position="1608"/>
    </location>
</feature>
<dbReference type="Pfam" id="PF05088">
    <property type="entry name" value="Bac_GDH_CD"/>
    <property type="match status" value="1"/>
</dbReference>
<evidence type="ECO:0000259" key="5">
    <source>
        <dbReference type="Pfam" id="PF21077"/>
    </source>
</evidence>
<dbReference type="Pfam" id="PF21075">
    <property type="entry name" value="GDH_ACT1"/>
    <property type="match status" value="1"/>
</dbReference>
<protein>
    <submittedName>
        <fullName evidence="6">NAD-glutamate dehydrogenase</fullName>
    </submittedName>
</protein>
<dbReference type="PIRSF" id="PIRSF036761">
    <property type="entry name" value="GDH_Mll4104"/>
    <property type="match status" value="1"/>
</dbReference>
<evidence type="ECO:0000313" key="7">
    <source>
        <dbReference type="Proteomes" id="UP000225108"/>
    </source>
</evidence>
<dbReference type="Pfam" id="PF21077">
    <property type="entry name" value="GDH_ACT3"/>
    <property type="match status" value="1"/>
</dbReference>
<evidence type="ECO:0000259" key="1">
    <source>
        <dbReference type="Pfam" id="PF05088"/>
    </source>
</evidence>
<dbReference type="InterPro" id="IPR049059">
    <property type="entry name" value="NAD_Glu_DH_HM1"/>
</dbReference>
<reference evidence="6 7" key="1">
    <citation type="submission" date="2017-10" db="EMBL/GenBank/DDBJ databases">
        <title>The draft genome sequence of Williamsia sp. BULT 1.1 isolated from the semi-arid grassland soils from South Africa.</title>
        <authorList>
            <person name="Kabwe M.H."/>
            <person name="Govender N."/>
            <person name="Mutseka Lunga P."/>
            <person name="Vikram S."/>
            <person name="Makhalanyane T.P."/>
        </authorList>
    </citation>
    <scope>NUCLEOTIDE SEQUENCE [LARGE SCALE GENOMIC DNA]</scope>
    <source>
        <strain evidence="6 7">BULT 1.1</strain>
    </source>
</reference>
<dbReference type="InterPro" id="IPR024727">
    <property type="entry name" value="NAD_Glu_DH_N_ACT1"/>
</dbReference>
<dbReference type="InterPro" id="IPR028971">
    <property type="entry name" value="NAD-GDH_cat"/>
</dbReference>
<gene>
    <name evidence="6" type="ORF">CSW57_22380</name>
</gene>
<accession>A0A2G3PFI2</accession>
<feature type="domain" description="NAD-glutamate dehydrogenase catalytic" evidence="1">
    <location>
        <begin position="726"/>
        <end position="1226"/>
    </location>
</feature>
<dbReference type="InterPro" id="IPR036291">
    <property type="entry name" value="NAD(P)-bd_dom_sf"/>
</dbReference>
<evidence type="ECO:0000259" key="2">
    <source>
        <dbReference type="Pfam" id="PF21074"/>
    </source>
</evidence>
<dbReference type="InterPro" id="IPR049056">
    <property type="entry name" value="NAD_Glu_DH_HM3"/>
</dbReference>
<feature type="domain" description="NAD-glutamate dehydrogenase N-terminal ACT1" evidence="3">
    <location>
        <begin position="82"/>
        <end position="169"/>
    </location>
</feature>
<proteinExistence type="predicted"/>
<dbReference type="GO" id="GO:0004352">
    <property type="term" value="F:glutamate dehydrogenase (NAD+) activity"/>
    <property type="evidence" value="ECO:0007669"/>
    <property type="project" value="InterPro"/>
</dbReference>
<comment type="caution">
    <text evidence="6">The sequence shown here is derived from an EMBL/GenBank/DDBJ whole genome shotgun (WGS) entry which is preliminary data.</text>
</comment>
<dbReference type="Pfam" id="PF21076">
    <property type="entry name" value="GDH_ACT2"/>
    <property type="match status" value="1"/>
</dbReference>
<dbReference type="InterPro" id="IPR049062">
    <property type="entry name" value="NAD_Glu_DH_ACT2"/>
</dbReference>
<dbReference type="Pfam" id="PF21074">
    <property type="entry name" value="GDH_C"/>
    <property type="match status" value="1"/>
</dbReference>
<dbReference type="InterPro" id="IPR007780">
    <property type="entry name" value="NAD_Glu_DH_bac"/>
</dbReference>
<dbReference type="Pfam" id="PF21073">
    <property type="entry name" value="GDH_HM1"/>
    <property type="match status" value="1"/>
</dbReference>
<feature type="domain" description="NAD-glutamate dehydrogenase ACT3" evidence="5">
    <location>
        <begin position="538"/>
        <end position="623"/>
    </location>
</feature>
<organism evidence="6 7">
    <name type="scientific">Williamsia marianensis</name>
    <dbReference type="NCBI Taxonomy" id="85044"/>
    <lineage>
        <taxon>Bacteria</taxon>
        <taxon>Bacillati</taxon>
        <taxon>Actinomycetota</taxon>
        <taxon>Actinomycetes</taxon>
        <taxon>Mycobacteriales</taxon>
        <taxon>Nocardiaceae</taxon>
        <taxon>Williamsia</taxon>
    </lineage>
</organism>
<dbReference type="GO" id="GO:0006538">
    <property type="term" value="P:L-glutamate catabolic process"/>
    <property type="evidence" value="ECO:0007669"/>
    <property type="project" value="InterPro"/>
</dbReference>
<dbReference type="Pfam" id="PF21078">
    <property type="entry name" value="GDH_HM3"/>
    <property type="match status" value="1"/>
</dbReference>
<name>A0A2G3PFI2_WILMA</name>
<dbReference type="InterPro" id="IPR048381">
    <property type="entry name" value="GDH_C"/>
</dbReference>
<dbReference type="InterPro" id="IPR049064">
    <property type="entry name" value="NAD_Glu_DH_ACT3"/>
</dbReference>
<dbReference type="EMBL" id="PEBD01000012">
    <property type="protein sequence ID" value="PHV64561.1"/>
    <property type="molecule type" value="Genomic_DNA"/>
</dbReference>
<dbReference type="Proteomes" id="UP000225108">
    <property type="component" value="Unassembled WGS sequence"/>
</dbReference>
<dbReference type="GO" id="GO:0004069">
    <property type="term" value="F:L-aspartate:2-oxoglutarate aminotransferase activity"/>
    <property type="evidence" value="ECO:0007669"/>
    <property type="project" value="InterPro"/>
</dbReference>
<evidence type="ECO:0000259" key="3">
    <source>
        <dbReference type="Pfam" id="PF21075"/>
    </source>
</evidence>
<evidence type="ECO:0000259" key="4">
    <source>
        <dbReference type="Pfam" id="PF21076"/>
    </source>
</evidence>